<gene>
    <name evidence="2" type="ORF">Fcan01_11635</name>
</gene>
<comment type="caution">
    <text evidence="2">The sequence shown here is derived from an EMBL/GenBank/DDBJ whole genome shotgun (WGS) entry which is preliminary data.</text>
</comment>
<dbReference type="SUPFAM" id="SSF50965">
    <property type="entry name" value="Galactose oxidase, central domain"/>
    <property type="match status" value="1"/>
</dbReference>
<name>A0A226EAJ0_FOLCA</name>
<dbReference type="OrthoDB" id="432528at2759"/>
<protein>
    <submittedName>
        <fullName evidence="2">Uncharacterized protein</fullName>
    </submittedName>
</protein>
<evidence type="ECO:0000313" key="2">
    <source>
        <dbReference type="EMBL" id="OXA53656.1"/>
    </source>
</evidence>
<dbReference type="EMBL" id="LNIX01000005">
    <property type="protein sequence ID" value="OXA53656.1"/>
    <property type="molecule type" value="Genomic_DNA"/>
</dbReference>
<reference evidence="2 3" key="1">
    <citation type="submission" date="2015-12" db="EMBL/GenBank/DDBJ databases">
        <title>The genome of Folsomia candida.</title>
        <authorList>
            <person name="Faddeeva A."/>
            <person name="Derks M.F."/>
            <person name="Anvar Y."/>
            <person name="Smit S."/>
            <person name="Van Straalen N."/>
            <person name="Roelofs D."/>
        </authorList>
    </citation>
    <scope>NUCLEOTIDE SEQUENCE [LARGE SCALE GENOMIC DNA]</scope>
    <source>
        <strain evidence="2 3">VU population</strain>
        <tissue evidence="2">Whole body</tissue>
    </source>
</reference>
<evidence type="ECO:0000256" key="1">
    <source>
        <dbReference type="SAM" id="SignalP"/>
    </source>
</evidence>
<feature type="chain" id="PRO_5012714196" evidence="1">
    <location>
        <begin position="27"/>
        <end position="264"/>
    </location>
</feature>
<dbReference type="InterPro" id="IPR011043">
    <property type="entry name" value="Gal_Oxase/kelch_b-propeller"/>
</dbReference>
<evidence type="ECO:0000313" key="3">
    <source>
        <dbReference type="Proteomes" id="UP000198287"/>
    </source>
</evidence>
<sequence>MAPFRKLLVLISVLLVHNQGRNFVDAADCSQLYATLCRAKLPEPTQVPVVKYDGDDSIYIFGGARWYLFPSPAVYSDEILKYSISSDTIELVAHLPKGLYLGTVTHVATLRHDLQYSTSFAYNETISYVLAGNLFQQGGNAALNPPYDRVIYHPDPDVGQIENNLNIPADIGQVTSATNDERDDYIVGGLKEMDSIFWYQLQIGDGKYCPTWGLPGAQDVLFYGTGVAYVPKWGRVYVFGRVSRYTTIWMETTHDSIWYIDVAM</sequence>
<feature type="signal peptide" evidence="1">
    <location>
        <begin position="1"/>
        <end position="26"/>
    </location>
</feature>
<keyword evidence="3" id="KW-1185">Reference proteome</keyword>
<dbReference type="InterPro" id="IPR015915">
    <property type="entry name" value="Kelch-typ_b-propeller"/>
</dbReference>
<keyword evidence="1" id="KW-0732">Signal</keyword>
<dbReference type="Proteomes" id="UP000198287">
    <property type="component" value="Unassembled WGS sequence"/>
</dbReference>
<accession>A0A226EAJ0</accession>
<dbReference type="AlphaFoldDB" id="A0A226EAJ0"/>
<dbReference type="Gene3D" id="2.120.10.80">
    <property type="entry name" value="Kelch-type beta propeller"/>
    <property type="match status" value="1"/>
</dbReference>
<proteinExistence type="predicted"/>
<organism evidence="2 3">
    <name type="scientific">Folsomia candida</name>
    <name type="common">Springtail</name>
    <dbReference type="NCBI Taxonomy" id="158441"/>
    <lineage>
        <taxon>Eukaryota</taxon>
        <taxon>Metazoa</taxon>
        <taxon>Ecdysozoa</taxon>
        <taxon>Arthropoda</taxon>
        <taxon>Hexapoda</taxon>
        <taxon>Collembola</taxon>
        <taxon>Entomobryomorpha</taxon>
        <taxon>Isotomoidea</taxon>
        <taxon>Isotomidae</taxon>
        <taxon>Proisotominae</taxon>
        <taxon>Folsomia</taxon>
    </lineage>
</organism>